<dbReference type="Gene3D" id="1.20.1250.20">
    <property type="entry name" value="MFS general substrate transporter like domains"/>
    <property type="match status" value="2"/>
</dbReference>
<dbReference type="InterPro" id="IPR036259">
    <property type="entry name" value="MFS_trans_sf"/>
</dbReference>
<evidence type="ECO:0000313" key="11">
    <source>
        <dbReference type="Proteomes" id="UP000809910"/>
    </source>
</evidence>
<feature type="transmembrane region" description="Helical" evidence="8">
    <location>
        <begin position="357"/>
        <end position="383"/>
    </location>
</feature>
<feature type="transmembrane region" description="Helical" evidence="8">
    <location>
        <begin position="297"/>
        <end position="319"/>
    </location>
</feature>
<reference evidence="10 11" key="1">
    <citation type="submission" date="2020-12" db="EMBL/GenBank/DDBJ databases">
        <title>WGS of Legionella: environmental sample.</title>
        <authorList>
            <person name="Cristino S."/>
            <person name="Girolamini L."/>
            <person name="Salaris S."/>
            <person name="Pascale M.R."/>
            <person name="Mazzotta M."/>
            <person name="Orsini M."/>
            <person name="Grottola A."/>
        </authorList>
    </citation>
    <scope>NUCLEOTIDE SEQUENCE [LARGE SCALE GENOMIC DNA]</scope>
    <source>
        <strain evidence="10 11">30cs62</strain>
    </source>
</reference>
<dbReference type="EMBL" id="JADWVN010000009">
    <property type="protein sequence ID" value="MBL7526049.1"/>
    <property type="molecule type" value="Genomic_DNA"/>
</dbReference>
<evidence type="ECO:0000256" key="4">
    <source>
        <dbReference type="ARBA" id="ARBA00022692"/>
    </source>
</evidence>
<evidence type="ECO:0000256" key="3">
    <source>
        <dbReference type="ARBA" id="ARBA00022475"/>
    </source>
</evidence>
<keyword evidence="4 8" id="KW-0812">Transmembrane</keyword>
<evidence type="ECO:0000256" key="2">
    <source>
        <dbReference type="ARBA" id="ARBA00022448"/>
    </source>
</evidence>
<evidence type="ECO:0000259" key="9">
    <source>
        <dbReference type="PROSITE" id="PS50850"/>
    </source>
</evidence>
<name>A0ABS1W9M7_9GAMM</name>
<sequence length="426" mass="46690">MQKDQNRLLILSSLGGVLEFYDFIIFALFASYISKAFFPATNEIVSLLITFATFAIGYLVRPLGGVVFGHFGDRIGRKVTFTISILMMALATLGIGFIPSYERIGIIAPILIISLRIIQGLSIGGEIPGAITYVSESFTQNKGFACGIIFGALTAGIVLGSVVHASIISLFSDEQMQLFGWRIPFIIGGFFGLLSYLLRKELHESAQFLEIENKIEKFPIITVFKEQFIVVIAGTFLAAMCAVIVTSLFLFIPAYFTKVLHLPADAFVWERTLAIAIGSAMSIFFGYLTDRIPVRKLVMALGVLTAIIAYPIFSIYVYYPKLYPLAFLASAFLLGLSAGIIPRLLSELFHTSIRYSGIAVSYNLGFALFGGLTPFISLSLIYYSGSATIPALYLIVVAVMSIISLVLIRNKEQGTHQISSQCMPQI</sequence>
<keyword evidence="7 8" id="KW-0472">Membrane</keyword>
<keyword evidence="6 8" id="KW-1133">Transmembrane helix</keyword>
<dbReference type="InterPro" id="IPR011701">
    <property type="entry name" value="MFS"/>
</dbReference>
<feature type="transmembrane region" description="Helical" evidence="8">
    <location>
        <begin position="325"/>
        <end position="345"/>
    </location>
</feature>
<evidence type="ECO:0000256" key="6">
    <source>
        <dbReference type="ARBA" id="ARBA00022989"/>
    </source>
</evidence>
<keyword evidence="11" id="KW-1185">Reference proteome</keyword>
<dbReference type="InterPro" id="IPR020846">
    <property type="entry name" value="MFS_dom"/>
</dbReference>
<proteinExistence type="predicted"/>
<dbReference type="SUPFAM" id="SSF103473">
    <property type="entry name" value="MFS general substrate transporter"/>
    <property type="match status" value="1"/>
</dbReference>
<feature type="transmembrane region" description="Helical" evidence="8">
    <location>
        <begin position="228"/>
        <end position="256"/>
    </location>
</feature>
<dbReference type="Proteomes" id="UP000809910">
    <property type="component" value="Unassembled WGS sequence"/>
</dbReference>
<dbReference type="RefSeq" id="WP_203111031.1">
    <property type="nucleotide sequence ID" value="NZ_JADOBG010000020.1"/>
</dbReference>
<feature type="transmembrane region" description="Helical" evidence="8">
    <location>
        <begin position="144"/>
        <end position="167"/>
    </location>
</feature>
<comment type="subcellular location">
    <subcellularLocation>
        <location evidence="1">Cell membrane</location>
        <topology evidence="1">Multi-pass membrane protein</topology>
    </subcellularLocation>
</comment>
<comment type="caution">
    <text evidence="10">The sequence shown here is derived from an EMBL/GenBank/DDBJ whole genome shotgun (WGS) entry which is preliminary data.</text>
</comment>
<accession>A0ABS1W9M7</accession>
<organism evidence="10 11">
    <name type="scientific">Legionella bononiensis</name>
    <dbReference type="NCBI Taxonomy" id="2793102"/>
    <lineage>
        <taxon>Bacteria</taxon>
        <taxon>Pseudomonadati</taxon>
        <taxon>Pseudomonadota</taxon>
        <taxon>Gammaproteobacteria</taxon>
        <taxon>Legionellales</taxon>
        <taxon>Legionellaceae</taxon>
        <taxon>Legionella</taxon>
    </lineage>
</organism>
<evidence type="ECO:0000256" key="8">
    <source>
        <dbReference type="SAM" id="Phobius"/>
    </source>
</evidence>
<dbReference type="PANTHER" id="PTHR43528">
    <property type="entry name" value="ALPHA-KETOGLUTARATE PERMEASE"/>
    <property type="match status" value="1"/>
</dbReference>
<feature type="transmembrane region" description="Helical" evidence="8">
    <location>
        <begin position="268"/>
        <end position="288"/>
    </location>
</feature>
<dbReference type="InterPro" id="IPR051084">
    <property type="entry name" value="H+-coupled_symporters"/>
</dbReference>
<feature type="transmembrane region" description="Helical" evidence="8">
    <location>
        <begin position="44"/>
        <end position="67"/>
    </location>
</feature>
<feature type="domain" description="Major facilitator superfamily (MFS) profile" evidence="9">
    <location>
        <begin position="8"/>
        <end position="413"/>
    </location>
</feature>
<feature type="transmembrane region" description="Helical" evidence="8">
    <location>
        <begin position="389"/>
        <end position="408"/>
    </location>
</feature>
<evidence type="ECO:0000256" key="1">
    <source>
        <dbReference type="ARBA" id="ARBA00004651"/>
    </source>
</evidence>
<feature type="transmembrane region" description="Helical" evidence="8">
    <location>
        <begin position="79"/>
        <end position="98"/>
    </location>
</feature>
<evidence type="ECO:0000256" key="5">
    <source>
        <dbReference type="ARBA" id="ARBA00022847"/>
    </source>
</evidence>
<dbReference type="Pfam" id="PF07690">
    <property type="entry name" value="MFS_1"/>
    <property type="match status" value="1"/>
</dbReference>
<evidence type="ECO:0000313" key="10">
    <source>
        <dbReference type="EMBL" id="MBL7526049.1"/>
    </source>
</evidence>
<protein>
    <submittedName>
        <fullName evidence="10">MFS transporter</fullName>
    </submittedName>
</protein>
<feature type="transmembrane region" description="Helical" evidence="8">
    <location>
        <begin position="104"/>
        <end position="123"/>
    </location>
</feature>
<dbReference type="PROSITE" id="PS50850">
    <property type="entry name" value="MFS"/>
    <property type="match status" value="1"/>
</dbReference>
<keyword evidence="3" id="KW-1003">Cell membrane</keyword>
<feature type="transmembrane region" description="Helical" evidence="8">
    <location>
        <begin position="179"/>
        <end position="198"/>
    </location>
</feature>
<dbReference type="PANTHER" id="PTHR43528:SF7">
    <property type="entry name" value="MFS TRANSPORTER"/>
    <property type="match status" value="1"/>
</dbReference>
<keyword evidence="5" id="KW-0769">Symport</keyword>
<evidence type="ECO:0000256" key="7">
    <source>
        <dbReference type="ARBA" id="ARBA00023136"/>
    </source>
</evidence>
<keyword evidence="2" id="KW-0813">Transport</keyword>
<gene>
    <name evidence="10" type="ORF">I5282_05625</name>
</gene>